<gene>
    <name evidence="1" type="ORF">OVS_04200</name>
</gene>
<organism evidence="1 2">
    <name type="scientific">Mycoplasma ovis str. Michigan</name>
    <dbReference type="NCBI Taxonomy" id="1415773"/>
    <lineage>
        <taxon>Bacteria</taxon>
        <taxon>Bacillati</taxon>
        <taxon>Mycoplasmatota</taxon>
        <taxon>Mollicutes</taxon>
        <taxon>Mycoplasmataceae</taxon>
        <taxon>Mycoplasma</taxon>
    </lineage>
</organism>
<dbReference type="Proteomes" id="UP000018745">
    <property type="component" value="Chromosome"/>
</dbReference>
<evidence type="ECO:0008006" key="3">
    <source>
        <dbReference type="Google" id="ProtNLM"/>
    </source>
</evidence>
<reference evidence="1 2" key="1">
    <citation type="journal article" date="2014" name="Genome Announc.">
        <title>Complete Genome Sequence of Mycoplasma ovis Strain Michigan, a Hemoplasma of Sheep with Two Distinct 16S rRNA Genes.</title>
        <authorList>
            <person name="Deshuillers P.L."/>
            <person name="Santos A.P."/>
            <person name="do Nascimento N.C."/>
            <person name="Hampel J.A."/>
            <person name="Bergin I.L."/>
            <person name="Dyson M.C."/>
            <person name="Messick J.B."/>
        </authorList>
    </citation>
    <scope>NUCLEOTIDE SEQUENCE [LARGE SCALE GENOMIC DNA]</scope>
    <source>
        <strain evidence="1 2">Michigan</strain>
    </source>
</reference>
<dbReference type="EMBL" id="CP006935">
    <property type="protein sequence ID" value="AHC40567.1"/>
    <property type="molecule type" value="Genomic_DNA"/>
</dbReference>
<sequence length="45" mass="4516">MSGRSKLLLGSVGFLGANGAIIPVLNNNYGIFDSLSSSIFGGGIT</sequence>
<evidence type="ECO:0000313" key="1">
    <source>
        <dbReference type="EMBL" id="AHC40567.1"/>
    </source>
</evidence>
<dbReference type="RefSeq" id="WP_024071596.1">
    <property type="nucleotide sequence ID" value="NC_023062.1"/>
</dbReference>
<accession>A0ABM5P2I4</accession>
<proteinExistence type="predicted"/>
<evidence type="ECO:0000313" key="2">
    <source>
        <dbReference type="Proteomes" id="UP000018745"/>
    </source>
</evidence>
<protein>
    <recommendedName>
        <fullName evidence="3">MFS transporter</fullName>
    </recommendedName>
</protein>
<name>A0ABM5P2I4_9MOLU</name>
<keyword evidence="2" id="KW-1185">Reference proteome</keyword>